<organism evidence="2 3">
    <name type="scientific">Citreimonas salinaria</name>
    <dbReference type="NCBI Taxonomy" id="321339"/>
    <lineage>
        <taxon>Bacteria</taxon>
        <taxon>Pseudomonadati</taxon>
        <taxon>Pseudomonadota</taxon>
        <taxon>Alphaproteobacteria</taxon>
        <taxon>Rhodobacterales</taxon>
        <taxon>Roseobacteraceae</taxon>
        <taxon>Citreimonas</taxon>
    </lineage>
</organism>
<protein>
    <recommendedName>
        <fullName evidence="1">YjiS-like domain-containing protein</fullName>
    </recommendedName>
</protein>
<evidence type="ECO:0000313" key="2">
    <source>
        <dbReference type="EMBL" id="SDY44472.1"/>
    </source>
</evidence>
<dbReference type="EMBL" id="FNPF01000008">
    <property type="protein sequence ID" value="SDY44472.1"/>
    <property type="molecule type" value="Genomic_DNA"/>
</dbReference>
<dbReference type="Pfam" id="PF06568">
    <property type="entry name" value="YjiS-like"/>
    <property type="match status" value="1"/>
</dbReference>
<evidence type="ECO:0000259" key="1">
    <source>
        <dbReference type="Pfam" id="PF06568"/>
    </source>
</evidence>
<dbReference type="STRING" id="321339.SAMN05444340_10839"/>
<keyword evidence="3" id="KW-1185">Reference proteome</keyword>
<dbReference type="Proteomes" id="UP000199286">
    <property type="component" value="Unassembled WGS sequence"/>
</dbReference>
<dbReference type="RefSeq" id="WP_089883350.1">
    <property type="nucleotide sequence ID" value="NZ_FNPF01000008.1"/>
</dbReference>
<sequence>MIRTVAPTAFIPAYRPSGNFGLTVLRWIAVARQRRDLAGLDARALADIGITPAAARREATRPFWDLDA</sequence>
<name>A0A1H3JX01_9RHOB</name>
<accession>A0A1H3JX01</accession>
<feature type="domain" description="YjiS-like" evidence="1">
    <location>
        <begin position="25"/>
        <end position="56"/>
    </location>
</feature>
<gene>
    <name evidence="2" type="ORF">SAMN05444340_10839</name>
</gene>
<evidence type="ECO:0000313" key="3">
    <source>
        <dbReference type="Proteomes" id="UP000199286"/>
    </source>
</evidence>
<dbReference type="AlphaFoldDB" id="A0A1H3JX01"/>
<proteinExistence type="predicted"/>
<dbReference type="InterPro" id="IPR009506">
    <property type="entry name" value="YjiS-like"/>
</dbReference>
<reference evidence="2 3" key="1">
    <citation type="submission" date="2016-10" db="EMBL/GenBank/DDBJ databases">
        <authorList>
            <person name="de Groot N.N."/>
        </authorList>
    </citation>
    <scope>NUCLEOTIDE SEQUENCE [LARGE SCALE GENOMIC DNA]</scope>
    <source>
        <strain evidence="2 3">DSM 26880</strain>
    </source>
</reference>